<evidence type="ECO:0000256" key="1">
    <source>
        <dbReference type="SAM" id="MobiDB-lite"/>
    </source>
</evidence>
<organism evidence="2">
    <name type="scientific">Culicoides sonorensis</name>
    <name type="common">Biting midge</name>
    <dbReference type="NCBI Taxonomy" id="179676"/>
    <lineage>
        <taxon>Eukaryota</taxon>
        <taxon>Metazoa</taxon>
        <taxon>Ecdysozoa</taxon>
        <taxon>Arthropoda</taxon>
        <taxon>Hexapoda</taxon>
        <taxon>Insecta</taxon>
        <taxon>Pterygota</taxon>
        <taxon>Neoptera</taxon>
        <taxon>Endopterygota</taxon>
        <taxon>Diptera</taxon>
        <taxon>Nematocera</taxon>
        <taxon>Chironomoidea</taxon>
        <taxon>Ceratopogonidae</taxon>
        <taxon>Ceratopogoninae</taxon>
        <taxon>Culicoides</taxon>
        <taxon>Monoculicoides</taxon>
    </lineage>
</organism>
<feature type="compositionally biased region" description="Polar residues" evidence="1">
    <location>
        <begin position="1"/>
        <end position="11"/>
    </location>
</feature>
<feature type="region of interest" description="Disordered" evidence="1">
    <location>
        <begin position="218"/>
        <end position="255"/>
    </location>
</feature>
<sequence length="574" mass="64148">MDNFKLSQNMASSSGISARNSSDGLPGIWQELEQKTGDMIKDWHKLIRANRHSSRESITQNKTKISVIFFAIRNFNNKGSQCDMILNTAMYKSKLESSNNGVAAIERNNTAQTINNGVIKNIKMIAKVSPIGARRVKTDLQTSELKNVFIETRTCTSINLNNTTTHLNHNKKSNNASPVLNCKRKQSAVTSANVATNTSPQKIRSQLPARTTRLLNRRLQNNSQSPSYNGSDSPRSIDSFHRRTPNKPSPLLQRSTEDIDLIDKAMKNSLLQEVSSVKKELLRLRRVLQDEDFSLEMSDTLNPFDTNGQINPVVLDENRRIDALSQESGQLTLMEDQRQELGDLRRQVVYLQSQIDDRDRTIRIQQNQITKYESTVQNPTQTSMLSNSNIRSMSSDTSTSGMGHSVETVSTATQTERLRPISMGPDHVSSVSSRSELPVPVLKLTRPSSNNTNNNPQQHQNTIVVQQQTPAFLKQTQVSSIYTKLSSIKPTTTNSLNNNNNNHTNKLNSYKTVRTTQIGNVMPSKIAANVANHNLNHNNNNKLTLNGKLSNHKSSPELRMMNGTRIGIYGTGAK</sequence>
<feature type="region of interest" description="Disordered" evidence="1">
    <location>
        <begin position="378"/>
        <end position="439"/>
    </location>
</feature>
<accession>A0A336LMU9</accession>
<dbReference type="VEuPathDB" id="VectorBase:CSON015058"/>
<dbReference type="EMBL" id="UFQT01000091">
    <property type="protein sequence ID" value="SSX19544.1"/>
    <property type="molecule type" value="Genomic_DNA"/>
</dbReference>
<gene>
    <name evidence="2" type="primary">CSON015058</name>
</gene>
<feature type="compositionally biased region" description="Polar residues" evidence="1">
    <location>
        <begin position="226"/>
        <end position="236"/>
    </location>
</feature>
<reference evidence="2" key="1">
    <citation type="submission" date="2018-07" db="EMBL/GenBank/DDBJ databases">
        <authorList>
            <person name="Quirk P.G."/>
            <person name="Krulwich T.A."/>
        </authorList>
    </citation>
    <scope>NUCLEOTIDE SEQUENCE</scope>
</reference>
<name>A0A336LMU9_CULSO</name>
<protein>
    <submittedName>
        <fullName evidence="2">CSON015058 protein</fullName>
    </submittedName>
</protein>
<feature type="region of interest" description="Disordered" evidence="1">
    <location>
        <begin position="1"/>
        <end position="21"/>
    </location>
</feature>
<evidence type="ECO:0000313" key="2">
    <source>
        <dbReference type="EMBL" id="SSX19544.1"/>
    </source>
</evidence>
<proteinExistence type="predicted"/>
<feature type="compositionally biased region" description="Low complexity" evidence="1">
    <location>
        <begin position="12"/>
        <end position="21"/>
    </location>
</feature>
<dbReference type="AlphaFoldDB" id="A0A336LMU9"/>
<feature type="compositionally biased region" description="Low complexity" evidence="1">
    <location>
        <begin position="383"/>
        <end position="405"/>
    </location>
</feature>